<keyword evidence="1" id="KW-0812">Transmembrane</keyword>
<dbReference type="InterPro" id="IPR020846">
    <property type="entry name" value="MFS_dom"/>
</dbReference>
<evidence type="ECO:0000256" key="1">
    <source>
        <dbReference type="SAM" id="Phobius"/>
    </source>
</evidence>
<evidence type="ECO:0000313" key="3">
    <source>
        <dbReference type="EMBL" id="SUZ99881.1"/>
    </source>
</evidence>
<keyword evidence="1" id="KW-1133">Transmembrane helix</keyword>
<dbReference type="Gene3D" id="1.20.1250.20">
    <property type="entry name" value="MFS general substrate transporter like domains"/>
    <property type="match status" value="2"/>
</dbReference>
<feature type="transmembrane region" description="Helical" evidence="1">
    <location>
        <begin position="408"/>
        <end position="430"/>
    </location>
</feature>
<accession>A0A381S995</accession>
<feature type="transmembrane region" description="Helical" evidence="1">
    <location>
        <begin position="93"/>
        <end position="111"/>
    </location>
</feature>
<dbReference type="PANTHER" id="PTHR11360:SF284">
    <property type="entry name" value="EG:103B4.3 PROTEIN-RELATED"/>
    <property type="match status" value="1"/>
</dbReference>
<feature type="transmembrane region" description="Helical" evidence="1">
    <location>
        <begin position="22"/>
        <end position="51"/>
    </location>
</feature>
<dbReference type="InterPro" id="IPR011701">
    <property type="entry name" value="MFS"/>
</dbReference>
<feature type="transmembrane region" description="Helical" evidence="1">
    <location>
        <begin position="344"/>
        <end position="363"/>
    </location>
</feature>
<proteinExistence type="predicted"/>
<sequence length="446" mass="49307">MSPENKDFSPLFSVERWKNTYYGWYLVPVYGVVMLVATTPLFHAMGIWAVAMERAFGWNRTQLSLALSFTRVEGGILGPIEGYLIDKFGTRRMVLIGMLIMGAGWVLFSRINHLLVFYAAYLVIALGQGLGSWLALNTMLNNWFVRRRSFAMGLSNSFSRLGSLILVPVLAWLVDPDIPDRLGWSLTALILGVITIAVTFPLTRLLRNRPEDYGLLPDGDTHEDLVRRKREADERGEILETGIDFTVSQALRSRAFWFISLGHGFTSMVLLAFMLHLAPMMTDQSYSLQTASFVVSAYTAVSMVFQLIGGYVGDRIPKNVALMMFTMCQAAGVFYLTFGPPTLVTAYGFALLFGIGFGGRNPISSSIRGDYFGRQHYGKIMGISQVPMNVLLLIGPVFAGYMRDSTGTYTVAFAVLGGLAVVGGICFLMATKPPNPYQDRVVSISS</sequence>
<name>A0A381S995_9ZZZZ</name>
<feature type="transmembrane region" description="Helical" evidence="1">
    <location>
        <begin position="117"/>
        <end position="136"/>
    </location>
</feature>
<dbReference type="GO" id="GO:0022857">
    <property type="term" value="F:transmembrane transporter activity"/>
    <property type="evidence" value="ECO:0007669"/>
    <property type="project" value="InterPro"/>
</dbReference>
<dbReference type="InterPro" id="IPR036259">
    <property type="entry name" value="MFS_trans_sf"/>
</dbReference>
<evidence type="ECO:0000259" key="2">
    <source>
        <dbReference type="PROSITE" id="PS50850"/>
    </source>
</evidence>
<dbReference type="SUPFAM" id="SSF103473">
    <property type="entry name" value="MFS general substrate transporter"/>
    <property type="match status" value="1"/>
</dbReference>
<feature type="transmembrane region" description="Helical" evidence="1">
    <location>
        <begin position="186"/>
        <end position="206"/>
    </location>
</feature>
<dbReference type="InterPro" id="IPR050327">
    <property type="entry name" value="Proton-linked_MCT"/>
</dbReference>
<dbReference type="Pfam" id="PF07690">
    <property type="entry name" value="MFS_1"/>
    <property type="match status" value="1"/>
</dbReference>
<reference evidence="3" key="1">
    <citation type="submission" date="2018-05" db="EMBL/GenBank/DDBJ databases">
        <authorList>
            <person name="Lanie J.A."/>
            <person name="Ng W.-L."/>
            <person name="Kazmierczak K.M."/>
            <person name="Andrzejewski T.M."/>
            <person name="Davidsen T.M."/>
            <person name="Wayne K.J."/>
            <person name="Tettelin H."/>
            <person name="Glass J.I."/>
            <person name="Rusch D."/>
            <person name="Podicherti R."/>
            <person name="Tsui H.-C.T."/>
            <person name="Winkler M.E."/>
        </authorList>
    </citation>
    <scope>NUCLEOTIDE SEQUENCE</scope>
</reference>
<dbReference type="EMBL" id="UINC01002747">
    <property type="protein sequence ID" value="SUZ99881.1"/>
    <property type="molecule type" value="Genomic_DNA"/>
</dbReference>
<keyword evidence="1" id="KW-0472">Membrane</keyword>
<gene>
    <name evidence="3" type="ORF">METZ01_LOCUS52735</name>
</gene>
<feature type="transmembrane region" description="Helical" evidence="1">
    <location>
        <begin position="290"/>
        <end position="308"/>
    </location>
</feature>
<dbReference type="CDD" id="cd17355">
    <property type="entry name" value="MFS_YcxA_like"/>
    <property type="match status" value="1"/>
</dbReference>
<dbReference type="PROSITE" id="PS50850">
    <property type="entry name" value="MFS"/>
    <property type="match status" value="1"/>
</dbReference>
<dbReference type="AlphaFoldDB" id="A0A381S995"/>
<organism evidence="3">
    <name type="scientific">marine metagenome</name>
    <dbReference type="NCBI Taxonomy" id="408172"/>
    <lineage>
        <taxon>unclassified sequences</taxon>
        <taxon>metagenomes</taxon>
        <taxon>ecological metagenomes</taxon>
    </lineage>
</organism>
<feature type="transmembrane region" description="Helical" evidence="1">
    <location>
        <begin position="383"/>
        <end position="402"/>
    </location>
</feature>
<protein>
    <recommendedName>
        <fullName evidence="2">Major facilitator superfamily (MFS) profile domain-containing protein</fullName>
    </recommendedName>
</protein>
<feature type="domain" description="Major facilitator superfamily (MFS) profile" evidence="2">
    <location>
        <begin position="24"/>
        <end position="435"/>
    </location>
</feature>
<feature type="transmembrane region" description="Helical" evidence="1">
    <location>
        <begin position="157"/>
        <end position="174"/>
    </location>
</feature>
<dbReference type="PANTHER" id="PTHR11360">
    <property type="entry name" value="MONOCARBOXYLATE TRANSPORTER"/>
    <property type="match status" value="1"/>
</dbReference>
<feature type="transmembrane region" description="Helical" evidence="1">
    <location>
        <begin position="255"/>
        <end position="278"/>
    </location>
</feature>